<dbReference type="CDD" id="cd14256">
    <property type="entry name" value="Dockerin_I"/>
    <property type="match status" value="1"/>
</dbReference>
<evidence type="ECO:0000313" key="2">
    <source>
        <dbReference type="EMBL" id="OHA47731.1"/>
    </source>
</evidence>
<feature type="transmembrane region" description="Helical" evidence="1">
    <location>
        <begin position="278"/>
        <end position="299"/>
    </location>
</feature>
<evidence type="ECO:0000313" key="3">
    <source>
        <dbReference type="Proteomes" id="UP000177629"/>
    </source>
</evidence>
<accession>A0A1G2PJB3</accession>
<protein>
    <submittedName>
        <fullName evidence="2">Uncharacterized protein</fullName>
    </submittedName>
</protein>
<reference evidence="2 3" key="1">
    <citation type="journal article" date="2016" name="Nat. Commun.">
        <title>Thousands of microbial genomes shed light on interconnected biogeochemical processes in an aquifer system.</title>
        <authorList>
            <person name="Anantharaman K."/>
            <person name="Brown C.T."/>
            <person name="Hug L.A."/>
            <person name="Sharon I."/>
            <person name="Castelle C.J."/>
            <person name="Probst A.J."/>
            <person name="Thomas B.C."/>
            <person name="Singh A."/>
            <person name="Wilkins M.J."/>
            <person name="Karaoz U."/>
            <person name="Brodie E.L."/>
            <person name="Williams K.H."/>
            <person name="Hubbard S.S."/>
            <person name="Banfield J.F."/>
        </authorList>
    </citation>
    <scope>NUCLEOTIDE SEQUENCE [LARGE SCALE GENOMIC DNA]</scope>
</reference>
<name>A0A1G2PJB3_9BACT</name>
<dbReference type="STRING" id="1802362.A2806_01375"/>
<dbReference type="EMBL" id="MHSS01000014">
    <property type="protein sequence ID" value="OHA47731.1"/>
    <property type="molecule type" value="Genomic_DNA"/>
</dbReference>
<keyword evidence="1" id="KW-0812">Transmembrane</keyword>
<dbReference type="GO" id="GO:0000272">
    <property type="term" value="P:polysaccharide catabolic process"/>
    <property type="evidence" value="ECO:0007669"/>
    <property type="project" value="InterPro"/>
</dbReference>
<gene>
    <name evidence="2" type="ORF">A2806_01375</name>
</gene>
<keyword evidence="1" id="KW-0472">Membrane</keyword>
<comment type="caution">
    <text evidence="2">The sequence shown here is derived from an EMBL/GenBank/DDBJ whole genome shotgun (WGS) entry which is preliminary data.</text>
</comment>
<proteinExistence type="predicted"/>
<dbReference type="AlphaFoldDB" id="A0A1G2PJB3"/>
<evidence type="ECO:0000256" key="1">
    <source>
        <dbReference type="SAM" id="Phobius"/>
    </source>
</evidence>
<keyword evidence="1" id="KW-1133">Transmembrane helix</keyword>
<organism evidence="2 3">
    <name type="scientific">Candidatus Terrybacteria bacterium RIFCSPHIGHO2_01_FULL_48_17</name>
    <dbReference type="NCBI Taxonomy" id="1802362"/>
    <lineage>
        <taxon>Bacteria</taxon>
        <taxon>Candidatus Terryibacteriota</taxon>
    </lineage>
</organism>
<dbReference type="Gene3D" id="1.10.1330.10">
    <property type="entry name" value="Dockerin domain"/>
    <property type="match status" value="1"/>
</dbReference>
<sequence length="310" mass="34319">MAVGRGLQSLIRKLPRFFVAVVVFLISISFANAEINFGDNSNFDPAGPGIKIIAVAPPGIFTLPGSETTNFTRVCTLGEALNIVLDVSGKNKVEFHDSIIDMCDTNTINNLDTYIQLDKTGEVTVDSESLTYLRNKRANITMRNLPFEEEPAIEVDGKLATPEDIKDKLWNQSAKELVFTAKHFTTYKAVERGEATRMEELETMPCDLNTDGQCDDADSALFQQALGKRRNDLGYNPLADVDADGVVTVADQEILFPGSYDYVTTFPRDVYTINPSTIIRYVLLIGGGIAGALIAYIVWRKRKKNFSNQK</sequence>
<dbReference type="SUPFAM" id="SSF63446">
    <property type="entry name" value="Type I dockerin domain"/>
    <property type="match status" value="1"/>
</dbReference>
<dbReference type="Proteomes" id="UP000177629">
    <property type="component" value="Unassembled WGS sequence"/>
</dbReference>
<dbReference type="InterPro" id="IPR036439">
    <property type="entry name" value="Dockerin_dom_sf"/>
</dbReference>